<evidence type="ECO:0000256" key="5">
    <source>
        <dbReference type="ARBA" id="ARBA00022692"/>
    </source>
</evidence>
<keyword evidence="6 8" id="KW-1133">Transmembrane helix</keyword>
<dbReference type="AlphaFoldDB" id="A0A0N9VEM3"/>
<dbReference type="Pfam" id="PF03591">
    <property type="entry name" value="AzlC"/>
    <property type="match status" value="1"/>
</dbReference>
<evidence type="ECO:0000256" key="8">
    <source>
        <dbReference type="SAM" id="Phobius"/>
    </source>
</evidence>
<evidence type="ECO:0000256" key="1">
    <source>
        <dbReference type="ARBA" id="ARBA00004651"/>
    </source>
</evidence>
<evidence type="ECO:0000256" key="7">
    <source>
        <dbReference type="ARBA" id="ARBA00023136"/>
    </source>
</evidence>
<dbReference type="OrthoDB" id="3177005at2"/>
<evidence type="ECO:0000256" key="6">
    <source>
        <dbReference type="ARBA" id="ARBA00022989"/>
    </source>
</evidence>
<comment type="subcellular location">
    <subcellularLocation>
        <location evidence="1">Cell membrane</location>
        <topology evidence="1">Multi-pass membrane protein</topology>
    </subcellularLocation>
</comment>
<sequence>MLKHPIKIMNFRKGIKDMLPLSVAVIPWAIMVGSLAISAGLNITEAIAMSVLVFAGAAQIMSLTMLMADTSSFVILVMIFFMTTQHYIYGLSLRVDISKMSLLQRISLGFLLTDELYAVSKLHPERSYSYLLGAGFSFYIFWVIFSVVGIFSTFMIKDITAIYLDYSIVAIFLVMSILIIKNMIGIIAVLVSFTTMFILTWVEFQFALIFSSLVGMMIAALLDKEKS</sequence>
<dbReference type="STRING" id="1324350.AOY20_08965"/>
<evidence type="ECO:0000256" key="2">
    <source>
        <dbReference type="ARBA" id="ARBA00010735"/>
    </source>
</evidence>
<dbReference type="PANTHER" id="PTHR34979">
    <property type="entry name" value="INNER MEMBRANE PROTEIN YGAZ"/>
    <property type="match status" value="1"/>
</dbReference>
<evidence type="ECO:0000313" key="9">
    <source>
        <dbReference type="EMBL" id="ALH95648.1"/>
    </source>
</evidence>
<feature type="transmembrane region" description="Helical" evidence="8">
    <location>
        <begin position="21"/>
        <end position="41"/>
    </location>
</feature>
<dbReference type="KEGG" id="aei:AOY20_08965"/>
<comment type="similarity">
    <text evidence="2">Belongs to the AzlC family.</text>
</comment>
<feature type="transmembrane region" description="Helical" evidence="8">
    <location>
        <begin position="130"/>
        <end position="156"/>
    </location>
</feature>
<evidence type="ECO:0000256" key="4">
    <source>
        <dbReference type="ARBA" id="ARBA00022475"/>
    </source>
</evidence>
<dbReference type="RefSeq" id="WP_054581539.1">
    <property type="nucleotide sequence ID" value="NZ_CP012808.1"/>
</dbReference>
<evidence type="ECO:0000313" key="10">
    <source>
        <dbReference type="Proteomes" id="UP000064939"/>
    </source>
</evidence>
<evidence type="ECO:0000256" key="3">
    <source>
        <dbReference type="ARBA" id="ARBA00022448"/>
    </source>
</evidence>
<feature type="transmembrane region" description="Helical" evidence="8">
    <location>
        <begin position="73"/>
        <end position="92"/>
    </location>
</feature>
<gene>
    <name evidence="9" type="ORF">AOY20_08965</name>
</gene>
<dbReference type="EMBL" id="CP012808">
    <property type="protein sequence ID" value="ALH95648.1"/>
    <property type="molecule type" value="Genomic_DNA"/>
</dbReference>
<dbReference type="GO" id="GO:1903785">
    <property type="term" value="P:L-valine transmembrane transport"/>
    <property type="evidence" value="ECO:0007669"/>
    <property type="project" value="TreeGrafter"/>
</dbReference>
<dbReference type="Proteomes" id="UP000064939">
    <property type="component" value="Chromosome"/>
</dbReference>
<reference evidence="9 10" key="1">
    <citation type="journal article" date="2015" name="Int. J. Syst. Evol. Microbiol.">
        <title>Acinetobacter equi sp. nov. isolated from horse faeces.</title>
        <authorList>
            <person name="Poppel M.T."/>
            <person name="Skiebe E."/>
            <person name="Laue M."/>
            <person name="Bergmann H."/>
            <person name="Ebersberger I."/>
            <person name="Garn T."/>
            <person name="Fruth A."/>
            <person name="Baumgardt S."/>
            <person name="Busse H.J."/>
            <person name="Wilharm G."/>
        </authorList>
    </citation>
    <scope>NUCLEOTIDE SEQUENCE [LARGE SCALE GENOMIC DNA]</scope>
    <source>
        <strain evidence="9 10">114</strain>
    </source>
</reference>
<feature type="transmembrane region" description="Helical" evidence="8">
    <location>
        <begin position="204"/>
        <end position="222"/>
    </location>
</feature>
<keyword evidence="5 8" id="KW-0812">Transmembrane</keyword>
<accession>A0A0N9VEM3</accession>
<dbReference type="InterPro" id="IPR011606">
    <property type="entry name" value="Brnchd-chn_aa_trnsp_permease"/>
</dbReference>
<dbReference type="PANTHER" id="PTHR34979:SF1">
    <property type="entry name" value="INNER MEMBRANE PROTEIN YGAZ"/>
    <property type="match status" value="1"/>
</dbReference>
<protein>
    <submittedName>
        <fullName evidence="9">Branched-chain amino acid ABC transporter permease</fullName>
    </submittedName>
</protein>
<keyword evidence="4" id="KW-1003">Cell membrane</keyword>
<feature type="transmembrane region" description="Helical" evidence="8">
    <location>
        <begin position="47"/>
        <end position="66"/>
    </location>
</feature>
<keyword evidence="3" id="KW-0813">Transport</keyword>
<proteinExistence type="inferred from homology"/>
<name>A0A0N9VEM3_9GAMM</name>
<feature type="transmembrane region" description="Helical" evidence="8">
    <location>
        <begin position="168"/>
        <end position="198"/>
    </location>
</feature>
<organism evidence="9 10">
    <name type="scientific">Acinetobacter equi</name>
    <dbReference type="NCBI Taxonomy" id="1324350"/>
    <lineage>
        <taxon>Bacteria</taxon>
        <taxon>Pseudomonadati</taxon>
        <taxon>Pseudomonadota</taxon>
        <taxon>Gammaproteobacteria</taxon>
        <taxon>Moraxellales</taxon>
        <taxon>Moraxellaceae</taxon>
        <taxon>Acinetobacter</taxon>
    </lineage>
</organism>
<keyword evidence="7 8" id="KW-0472">Membrane</keyword>
<keyword evidence="10" id="KW-1185">Reference proteome</keyword>
<dbReference type="GO" id="GO:0005886">
    <property type="term" value="C:plasma membrane"/>
    <property type="evidence" value="ECO:0007669"/>
    <property type="project" value="UniProtKB-SubCell"/>
</dbReference>